<dbReference type="SUPFAM" id="SSF49503">
    <property type="entry name" value="Cupredoxins"/>
    <property type="match status" value="3"/>
</dbReference>
<keyword evidence="5" id="KW-0812">Transmembrane</keyword>
<feature type="domain" description="Plastocyanin-like" evidence="7">
    <location>
        <begin position="474"/>
        <end position="595"/>
    </location>
</feature>
<keyword evidence="5" id="KW-1133">Transmembrane helix</keyword>
<organism evidence="9 10">
    <name type="scientific">Polyplax serrata</name>
    <name type="common">Common mouse louse</name>
    <dbReference type="NCBI Taxonomy" id="468196"/>
    <lineage>
        <taxon>Eukaryota</taxon>
        <taxon>Metazoa</taxon>
        <taxon>Ecdysozoa</taxon>
        <taxon>Arthropoda</taxon>
        <taxon>Hexapoda</taxon>
        <taxon>Insecta</taxon>
        <taxon>Pterygota</taxon>
        <taxon>Neoptera</taxon>
        <taxon>Paraneoptera</taxon>
        <taxon>Psocodea</taxon>
        <taxon>Troctomorpha</taxon>
        <taxon>Phthiraptera</taxon>
        <taxon>Anoplura</taxon>
        <taxon>Polyplacidae</taxon>
        <taxon>Polyplax</taxon>
    </lineage>
</organism>
<keyword evidence="3" id="KW-0560">Oxidoreductase</keyword>
<feature type="domain" description="Plastocyanin-like" evidence="8">
    <location>
        <begin position="93"/>
        <end position="203"/>
    </location>
</feature>
<dbReference type="Pfam" id="PF07731">
    <property type="entry name" value="Cu-oxidase_2"/>
    <property type="match status" value="1"/>
</dbReference>
<keyword evidence="4" id="KW-0186">Copper</keyword>
<dbReference type="PANTHER" id="PTHR11709">
    <property type="entry name" value="MULTI-COPPER OXIDASE"/>
    <property type="match status" value="1"/>
</dbReference>
<keyword evidence="5" id="KW-0472">Membrane</keyword>
<evidence type="ECO:0000313" key="10">
    <source>
        <dbReference type="Proteomes" id="UP001359485"/>
    </source>
</evidence>
<dbReference type="InterPro" id="IPR045087">
    <property type="entry name" value="Cu-oxidase_fam"/>
</dbReference>
<reference evidence="9 10" key="1">
    <citation type="submission" date="2023-09" db="EMBL/GenBank/DDBJ databases">
        <title>Genomes of two closely related lineages of the louse Polyplax serrata with different host specificities.</title>
        <authorList>
            <person name="Martinu J."/>
            <person name="Tarabai H."/>
            <person name="Stefka J."/>
            <person name="Hypsa V."/>
        </authorList>
    </citation>
    <scope>NUCLEOTIDE SEQUENCE [LARGE SCALE GENOMIC DNA]</scope>
    <source>
        <strain evidence="9">98ZLc_SE</strain>
    </source>
</reference>
<comment type="similarity">
    <text evidence="1">Belongs to the multicopper oxidase family.</text>
</comment>
<dbReference type="InterPro" id="IPR011706">
    <property type="entry name" value="Cu-oxidase_C"/>
</dbReference>
<evidence type="ECO:0000256" key="5">
    <source>
        <dbReference type="SAM" id="Phobius"/>
    </source>
</evidence>
<comment type="caution">
    <text evidence="9">The sequence shown here is derived from an EMBL/GenBank/DDBJ whole genome shotgun (WGS) entry which is preliminary data.</text>
</comment>
<evidence type="ECO:0000259" key="7">
    <source>
        <dbReference type="Pfam" id="PF07731"/>
    </source>
</evidence>
<evidence type="ECO:0000313" key="9">
    <source>
        <dbReference type="EMBL" id="KAK6637939.1"/>
    </source>
</evidence>
<evidence type="ECO:0000259" key="6">
    <source>
        <dbReference type="Pfam" id="PF00394"/>
    </source>
</evidence>
<gene>
    <name evidence="9" type="ORF">RUM44_008361</name>
</gene>
<dbReference type="Gene3D" id="2.60.40.420">
    <property type="entry name" value="Cupredoxins - blue copper proteins"/>
    <property type="match status" value="3"/>
</dbReference>
<dbReference type="Pfam" id="PF07732">
    <property type="entry name" value="Cu-oxidase_3"/>
    <property type="match status" value="1"/>
</dbReference>
<dbReference type="CDD" id="cd13858">
    <property type="entry name" value="CuRO_1_tcLCC2_insect_like"/>
    <property type="match status" value="1"/>
</dbReference>
<dbReference type="Proteomes" id="UP001359485">
    <property type="component" value="Unassembled WGS sequence"/>
</dbReference>
<dbReference type="InterPro" id="IPR001117">
    <property type="entry name" value="Cu-oxidase_2nd"/>
</dbReference>
<dbReference type="EMBL" id="JAWJWF010000002">
    <property type="protein sequence ID" value="KAK6637939.1"/>
    <property type="molecule type" value="Genomic_DNA"/>
</dbReference>
<evidence type="ECO:0000259" key="8">
    <source>
        <dbReference type="Pfam" id="PF07732"/>
    </source>
</evidence>
<protein>
    <submittedName>
        <fullName evidence="9">Uncharacterized protein</fullName>
    </submittedName>
</protein>
<dbReference type="PANTHER" id="PTHR11709:SF394">
    <property type="entry name" value="FI03373P-RELATED"/>
    <property type="match status" value="1"/>
</dbReference>
<dbReference type="Pfam" id="PF00394">
    <property type="entry name" value="Cu-oxidase"/>
    <property type="match status" value="1"/>
</dbReference>
<feature type="domain" description="Plastocyanin-like" evidence="6">
    <location>
        <begin position="219"/>
        <end position="352"/>
    </location>
</feature>
<sequence>MRQSKNAFYQDLDFSKIAFRSSLVLGLVALVILVLYFSPLPELYHESCSRPCHSLDWPMICRIRLTLERFETLGSPCQNCPGNQSDCYNRGCITVDGQHRGILTANRQFPGPTLAVCQYDIVLVDVVNRIPGQSFGVHWRGQAQAETPYMDGVPMITQCPISSLTTYQYKFRASHSGTHVWQVNTGDEFLDTLFGPFIVRKPDSKETHKELYDTDGPDNVIVIHNWNPQRENYVYEDKSSVTKLLINGKTQEEGVPASNFKVSPGKRHRFRVIYMSGSVNCQIRFFIENHKFLVIALDGRSIKPKLVTSARMFPGERLDFVLKTDQKIASYDLKVKPVDCPNLLPTSASIQYEGMDKMALDMFDNEIIESYELSELKTTNDEECESNSKNSLNTCLRDIESFHPMPEELSAAVPDVQLYFFYNSTLGSSDSVVVGQVNNVTMMLPSSPLISQGQEIRSDYFCNENVIPERCRKSDENVCECIHLVSVPLNAVVELVLVNQDNRDHVFHLHGYSFHVIGTSQLTEPDTTPSAIKKLDSLGKLVRRNFEYPIVKDTAAVMAGSLVVLRFKADNPGYWMLDEEYSPNWFRGMSLVFKVGKKYDLSPVPNNFPRCGDWDGGARKTLRFTDSGLRVFYECRLAFYDHLVRSGQDRRE</sequence>
<evidence type="ECO:0000256" key="1">
    <source>
        <dbReference type="ARBA" id="ARBA00010609"/>
    </source>
</evidence>
<dbReference type="InterPro" id="IPR008972">
    <property type="entry name" value="Cupredoxin"/>
</dbReference>
<keyword evidence="2" id="KW-0479">Metal-binding</keyword>
<evidence type="ECO:0000256" key="2">
    <source>
        <dbReference type="ARBA" id="ARBA00022723"/>
    </source>
</evidence>
<keyword evidence="10" id="KW-1185">Reference proteome</keyword>
<accession>A0ABR1BC17</accession>
<dbReference type="InterPro" id="IPR011707">
    <property type="entry name" value="Cu-oxidase-like_N"/>
</dbReference>
<evidence type="ECO:0000256" key="3">
    <source>
        <dbReference type="ARBA" id="ARBA00023002"/>
    </source>
</evidence>
<proteinExistence type="inferred from homology"/>
<dbReference type="CDD" id="cd13905">
    <property type="entry name" value="CuRO_3_tcLLC2_insect_like"/>
    <property type="match status" value="1"/>
</dbReference>
<name>A0ABR1BC17_POLSC</name>
<evidence type="ECO:0000256" key="4">
    <source>
        <dbReference type="ARBA" id="ARBA00023008"/>
    </source>
</evidence>
<feature type="transmembrane region" description="Helical" evidence="5">
    <location>
        <begin position="21"/>
        <end position="40"/>
    </location>
</feature>